<comment type="subcellular location">
    <subcellularLocation>
        <location evidence="1">Cell membrane</location>
        <topology evidence="1">Multi-pass membrane protein</topology>
    </subcellularLocation>
</comment>
<feature type="transmembrane region" description="Helical" evidence="9">
    <location>
        <begin position="130"/>
        <end position="151"/>
    </location>
</feature>
<dbReference type="InterPro" id="IPR039421">
    <property type="entry name" value="Type_1_exporter"/>
</dbReference>
<dbReference type="InterPro" id="IPR027417">
    <property type="entry name" value="P-loop_NTPase"/>
</dbReference>
<evidence type="ECO:0000256" key="7">
    <source>
        <dbReference type="ARBA" id="ARBA00022989"/>
    </source>
</evidence>
<dbReference type="Proteomes" id="UP000240509">
    <property type="component" value="Unassembled WGS sequence"/>
</dbReference>
<dbReference type="AlphaFoldDB" id="A0A2T4U709"/>
<dbReference type="Gene3D" id="1.20.1560.10">
    <property type="entry name" value="ABC transporter type 1, transmembrane domain"/>
    <property type="match status" value="1"/>
</dbReference>
<evidence type="ECO:0000256" key="9">
    <source>
        <dbReference type="SAM" id="Phobius"/>
    </source>
</evidence>
<dbReference type="InterPro" id="IPR011527">
    <property type="entry name" value="ABC1_TM_dom"/>
</dbReference>
<evidence type="ECO:0000256" key="6">
    <source>
        <dbReference type="ARBA" id="ARBA00022840"/>
    </source>
</evidence>
<dbReference type="Pfam" id="PF00664">
    <property type="entry name" value="ABC_membrane"/>
    <property type="match status" value="1"/>
</dbReference>
<reference evidence="12 13" key="1">
    <citation type="submission" date="2018-03" db="EMBL/GenBank/DDBJ databases">
        <title>Alkalicoccus saliphilus sp. nov., isolated from a mineral pool.</title>
        <authorList>
            <person name="Zhao B."/>
        </authorList>
    </citation>
    <scope>NUCLEOTIDE SEQUENCE [LARGE SCALE GENOMIC DNA]</scope>
    <source>
        <strain evidence="12 13">6AG</strain>
    </source>
</reference>
<dbReference type="InterPro" id="IPR036640">
    <property type="entry name" value="ABC1_TM_sf"/>
</dbReference>
<dbReference type="SMART" id="SM00382">
    <property type="entry name" value="AAA"/>
    <property type="match status" value="1"/>
</dbReference>
<dbReference type="InterPro" id="IPR003439">
    <property type="entry name" value="ABC_transporter-like_ATP-bd"/>
</dbReference>
<dbReference type="GO" id="GO:0034775">
    <property type="term" value="P:glutathione transmembrane transport"/>
    <property type="evidence" value="ECO:0007669"/>
    <property type="project" value="InterPro"/>
</dbReference>
<evidence type="ECO:0000256" key="4">
    <source>
        <dbReference type="ARBA" id="ARBA00022692"/>
    </source>
</evidence>
<dbReference type="GO" id="GO:0005886">
    <property type="term" value="C:plasma membrane"/>
    <property type="evidence" value="ECO:0007669"/>
    <property type="project" value="UniProtKB-SubCell"/>
</dbReference>
<dbReference type="Gene3D" id="3.40.50.300">
    <property type="entry name" value="P-loop containing nucleotide triphosphate hydrolases"/>
    <property type="match status" value="1"/>
</dbReference>
<dbReference type="PANTHER" id="PTHR24221">
    <property type="entry name" value="ATP-BINDING CASSETTE SUB-FAMILY B"/>
    <property type="match status" value="1"/>
</dbReference>
<feature type="transmembrane region" description="Helical" evidence="9">
    <location>
        <begin position="15"/>
        <end position="34"/>
    </location>
</feature>
<dbReference type="SUPFAM" id="SSF52540">
    <property type="entry name" value="P-loop containing nucleoside triphosphate hydrolases"/>
    <property type="match status" value="1"/>
</dbReference>
<dbReference type="PROSITE" id="PS00211">
    <property type="entry name" value="ABC_TRANSPORTER_1"/>
    <property type="match status" value="1"/>
</dbReference>
<dbReference type="CDD" id="cd03228">
    <property type="entry name" value="ABCC_MRP_Like"/>
    <property type="match status" value="1"/>
</dbReference>
<name>A0A2T4U709_9BACI</name>
<dbReference type="PROSITE" id="PS50929">
    <property type="entry name" value="ABC_TM1F"/>
    <property type="match status" value="1"/>
</dbReference>
<dbReference type="GO" id="GO:0140359">
    <property type="term" value="F:ABC-type transporter activity"/>
    <property type="evidence" value="ECO:0007669"/>
    <property type="project" value="InterPro"/>
</dbReference>
<comment type="caution">
    <text evidence="12">The sequence shown here is derived from an EMBL/GenBank/DDBJ whole genome shotgun (WGS) entry which is preliminary data.</text>
</comment>
<organism evidence="12 13">
    <name type="scientific">Alkalicoccus saliphilus</name>
    <dbReference type="NCBI Taxonomy" id="200989"/>
    <lineage>
        <taxon>Bacteria</taxon>
        <taxon>Bacillati</taxon>
        <taxon>Bacillota</taxon>
        <taxon>Bacilli</taxon>
        <taxon>Bacillales</taxon>
        <taxon>Bacillaceae</taxon>
        <taxon>Alkalicoccus</taxon>
    </lineage>
</organism>
<feature type="domain" description="ABC transporter" evidence="10">
    <location>
        <begin position="334"/>
        <end position="563"/>
    </location>
</feature>
<gene>
    <name evidence="12" type="primary">cydC</name>
    <name evidence="12" type="ORF">C6Y45_07245</name>
</gene>
<keyword evidence="6" id="KW-0067">ATP-binding</keyword>
<evidence type="ECO:0000313" key="13">
    <source>
        <dbReference type="Proteomes" id="UP000240509"/>
    </source>
</evidence>
<sequence length="571" mass="63940">MKQIRSLVLREKRDVFLSVMFGFLAGMGAVALFANSGYLISRAAVTPALAILTITIALLKLFSFTRALSRYGERLYSHRATFTMLSNVRTHFFKKLEPMAPRISQRFRSGDLLSRIVGDVESLQDYFLRVFYPPVVMLTVFTATIAVTLYFSPVTAGILAAGLLVTGWLIPSWYAFRQRKNAADVREARGKVSTEAAEFLYGFQDLKLHQRLAHKEEELLQQSKHYVSQQAEAARRRLASRTWNQTAAFAVSWLVLASGAALTAAGQLDGVFLAMLVMISLTVFENAVPMAAYPSYAHESRRAAGRLDEVMADEASKIPEKEEKHPFPETAPEVEFNNVTFTFPDENRPVLRDVSFHLPKGTATAVVGASGSGKSTLLQLLLGIYIPEAGEVKFNGFSTRSLDEKDIWRHTNAVLQDQHFFYGTVRENLQLADETASDEKLEEVLESVQLPYLSLDLELREKASDLSGGEKQRLGLSRALLRDTPVWLLDEPTSSVDASTEQHVLEKIYQSASRKTLLHVSHRLQGLEDMDQILVMEDGKLAEQGTYSELMKKQGVFYKMKQTEAELFMTG</sequence>
<dbReference type="OrthoDB" id="9802264at2"/>
<dbReference type="GO" id="GO:0016887">
    <property type="term" value="F:ATP hydrolysis activity"/>
    <property type="evidence" value="ECO:0007669"/>
    <property type="project" value="InterPro"/>
</dbReference>
<feature type="transmembrane region" description="Helical" evidence="9">
    <location>
        <begin position="40"/>
        <end position="62"/>
    </location>
</feature>
<evidence type="ECO:0000256" key="8">
    <source>
        <dbReference type="ARBA" id="ARBA00023136"/>
    </source>
</evidence>
<evidence type="ECO:0000313" key="12">
    <source>
        <dbReference type="EMBL" id="PTL39181.1"/>
    </source>
</evidence>
<dbReference type="InterPro" id="IPR003593">
    <property type="entry name" value="AAA+_ATPase"/>
</dbReference>
<evidence type="ECO:0000256" key="2">
    <source>
        <dbReference type="ARBA" id="ARBA00022448"/>
    </source>
</evidence>
<dbReference type="GO" id="GO:0045454">
    <property type="term" value="P:cell redox homeostasis"/>
    <property type="evidence" value="ECO:0007669"/>
    <property type="project" value="InterPro"/>
</dbReference>
<dbReference type="Pfam" id="PF00005">
    <property type="entry name" value="ABC_tran"/>
    <property type="match status" value="1"/>
</dbReference>
<keyword evidence="2" id="KW-0813">Transport</keyword>
<dbReference type="FunFam" id="3.40.50.300:FF:000854">
    <property type="entry name" value="Multidrug ABC transporter ATP-binding protein"/>
    <property type="match status" value="1"/>
</dbReference>
<dbReference type="GO" id="GO:0005524">
    <property type="term" value="F:ATP binding"/>
    <property type="evidence" value="ECO:0007669"/>
    <property type="project" value="UniProtKB-KW"/>
</dbReference>
<dbReference type="GO" id="GO:0034040">
    <property type="term" value="F:ATPase-coupled lipid transmembrane transporter activity"/>
    <property type="evidence" value="ECO:0007669"/>
    <property type="project" value="TreeGrafter"/>
</dbReference>
<keyword evidence="5" id="KW-0547">Nucleotide-binding</keyword>
<keyword evidence="8 9" id="KW-0472">Membrane</keyword>
<dbReference type="NCBIfam" id="TIGR02868">
    <property type="entry name" value="CydC"/>
    <property type="match status" value="1"/>
</dbReference>
<evidence type="ECO:0000256" key="5">
    <source>
        <dbReference type="ARBA" id="ARBA00022741"/>
    </source>
</evidence>
<protein>
    <submittedName>
        <fullName evidence="12">Thiol reductant ABC exporter subunit CydC</fullName>
    </submittedName>
</protein>
<evidence type="ECO:0000259" key="11">
    <source>
        <dbReference type="PROSITE" id="PS50929"/>
    </source>
</evidence>
<accession>A0A2T4U709</accession>
<dbReference type="RefSeq" id="WP_107584568.1">
    <property type="nucleotide sequence ID" value="NZ_PZJJ01000009.1"/>
</dbReference>
<feature type="domain" description="ABC transmembrane type-1" evidence="11">
    <location>
        <begin position="16"/>
        <end position="285"/>
    </location>
</feature>
<dbReference type="InterPro" id="IPR017871">
    <property type="entry name" value="ABC_transporter-like_CS"/>
</dbReference>
<feature type="transmembrane region" description="Helical" evidence="9">
    <location>
        <begin position="157"/>
        <end position="176"/>
    </location>
</feature>
<dbReference type="CDD" id="cd18585">
    <property type="entry name" value="ABC_6TM_CydC"/>
    <property type="match status" value="1"/>
</dbReference>
<dbReference type="PROSITE" id="PS50893">
    <property type="entry name" value="ABC_TRANSPORTER_2"/>
    <property type="match status" value="1"/>
</dbReference>
<proteinExistence type="predicted"/>
<evidence type="ECO:0000256" key="1">
    <source>
        <dbReference type="ARBA" id="ARBA00004651"/>
    </source>
</evidence>
<keyword evidence="3" id="KW-1003">Cell membrane</keyword>
<evidence type="ECO:0000259" key="10">
    <source>
        <dbReference type="PROSITE" id="PS50893"/>
    </source>
</evidence>
<keyword evidence="4 9" id="KW-0812">Transmembrane</keyword>
<keyword evidence="7 9" id="KW-1133">Transmembrane helix</keyword>
<feature type="transmembrane region" description="Helical" evidence="9">
    <location>
        <begin position="246"/>
        <end position="265"/>
    </location>
</feature>
<dbReference type="SUPFAM" id="SSF90123">
    <property type="entry name" value="ABC transporter transmembrane region"/>
    <property type="match status" value="1"/>
</dbReference>
<dbReference type="PANTHER" id="PTHR24221:SF653">
    <property type="entry name" value="TRANSPORT ATP-BINDING PROTEIN CYDC"/>
    <property type="match status" value="1"/>
</dbReference>
<dbReference type="EMBL" id="PZJJ01000009">
    <property type="protein sequence ID" value="PTL39181.1"/>
    <property type="molecule type" value="Genomic_DNA"/>
</dbReference>
<dbReference type="InterPro" id="IPR014223">
    <property type="entry name" value="ABC_CydC/D"/>
</dbReference>
<keyword evidence="13" id="KW-1185">Reference proteome</keyword>
<evidence type="ECO:0000256" key="3">
    <source>
        <dbReference type="ARBA" id="ARBA00022475"/>
    </source>
</evidence>